<evidence type="ECO:0008006" key="4">
    <source>
        <dbReference type="Google" id="ProtNLM"/>
    </source>
</evidence>
<feature type="transmembrane region" description="Helical" evidence="1">
    <location>
        <begin position="115"/>
        <end position="135"/>
    </location>
</feature>
<feature type="transmembrane region" description="Helical" evidence="1">
    <location>
        <begin position="147"/>
        <end position="171"/>
    </location>
</feature>
<dbReference type="RefSeq" id="WP_241294232.1">
    <property type="nucleotide sequence ID" value="NZ_JAKZGR010000006.1"/>
</dbReference>
<sequence>MEKDKLKDIWLMQTNEDLILQPNDIIKKANKIRNRQYTSISIMSFTIIILIIYTFYHAFLEWNSFNSGLVLMISSLSLRILLEIYTVYYKEQKLISMTQKSYQAYLKKFYKNKLIINYVATPICVLTYIYGFYLLLPYFQAIFSYGFYIYIVFSGSLSITFIIGIIIYSIYREQKLLLQLEKK</sequence>
<reference evidence="3" key="1">
    <citation type="journal article" date="2019" name="Int. J. Syst. Evol. Microbiol.">
        <title>The Global Catalogue of Microorganisms (GCM) 10K type strain sequencing project: providing services to taxonomists for standard genome sequencing and annotation.</title>
        <authorList>
            <consortium name="The Broad Institute Genomics Platform"/>
            <consortium name="The Broad Institute Genome Sequencing Center for Infectious Disease"/>
            <person name="Wu L."/>
            <person name="Ma J."/>
        </authorList>
    </citation>
    <scope>NUCLEOTIDE SEQUENCE [LARGE SCALE GENOMIC DNA]</scope>
    <source>
        <strain evidence="3">CECT 8551</strain>
    </source>
</reference>
<organism evidence="2 3">
    <name type="scientific">Belliella kenyensis</name>
    <dbReference type="NCBI Taxonomy" id="1472724"/>
    <lineage>
        <taxon>Bacteria</taxon>
        <taxon>Pseudomonadati</taxon>
        <taxon>Bacteroidota</taxon>
        <taxon>Cytophagia</taxon>
        <taxon>Cytophagales</taxon>
        <taxon>Cyclobacteriaceae</taxon>
        <taxon>Belliella</taxon>
    </lineage>
</organism>
<keyword evidence="1" id="KW-0812">Transmembrane</keyword>
<dbReference type="Proteomes" id="UP001595766">
    <property type="component" value="Unassembled WGS sequence"/>
</dbReference>
<keyword evidence="3" id="KW-1185">Reference proteome</keyword>
<accession>A0ABV8EHE9</accession>
<protein>
    <recommendedName>
        <fullName evidence="4">DUF3278 domain-containing protein</fullName>
    </recommendedName>
</protein>
<feature type="transmembrane region" description="Helical" evidence="1">
    <location>
        <begin position="68"/>
        <end position="88"/>
    </location>
</feature>
<keyword evidence="1" id="KW-0472">Membrane</keyword>
<evidence type="ECO:0000313" key="3">
    <source>
        <dbReference type="Proteomes" id="UP001595766"/>
    </source>
</evidence>
<name>A0ABV8EHE9_9BACT</name>
<dbReference type="EMBL" id="JBHSAV010000003">
    <property type="protein sequence ID" value="MFC3974838.1"/>
    <property type="molecule type" value="Genomic_DNA"/>
</dbReference>
<feature type="transmembrane region" description="Helical" evidence="1">
    <location>
        <begin position="37"/>
        <end position="56"/>
    </location>
</feature>
<comment type="caution">
    <text evidence="2">The sequence shown here is derived from an EMBL/GenBank/DDBJ whole genome shotgun (WGS) entry which is preliminary data.</text>
</comment>
<evidence type="ECO:0000256" key="1">
    <source>
        <dbReference type="SAM" id="Phobius"/>
    </source>
</evidence>
<evidence type="ECO:0000313" key="2">
    <source>
        <dbReference type="EMBL" id="MFC3974838.1"/>
    </source>
</evidence>
<proteinExistence type="predicted"/>
<gene>
    <name evidence="2" type="ORF">ACFOUP_00475</name>
</gene>
<keyword evidence="1" id="KW-1133">Transmembrane helix</keyword>